<dbReference type="STRING" id="610380.E2C2T4"/>
<feature type="transmembrane region" description="Helical" evidence="11">
    <location>
        <begin position="145"/>
        <end position="163"/>
    </location>
</feature>
<keyword evidence="5 9" id="KW-0256">Endoplasmic reticulum</keyword>
<proteinExistence type="inferred from homology"/>
<organism evidence="13">
    <name type="scientific">Harpegnathos saltator</name>
    <name type="common">Jerdon's jumping ant</name>
    <dbReference type="NCBI Taxonomy" id="610380"/>
    <lineage>
        <taxon>Eukaryota</taxon>
        <taxon>Metazoa</taxon>
        <taxon>Ecdysozoa</taxon>
        <taxon>Arthropoda</taxon>
        <taxon>Hexapoda</taxon>
        <taxon>Insecta</taxon>
        <taxon>Pterygota</taxon>
        <taxon>Neoptera</taxon>
        <taxon>Endopterygota</taxon>
        <taxon>Hymenoptera</taxon>
        <taxon>Apocrita</taxon>
        <taxon>Aculeata</taxon>
        <taxon>Formicoidea</taxon>
        <taxon>Formicidae</taxon>
        <taxon>Ponerinae</taxon>
        <taxon>Ponerini</taxon>
        <taxon>Harpegnathos</taxon>
    </lineage>
</organism>
<evidence type="ECO:0000256" key="6">
    <source>
        <dbReference type="ARBA" id="ARBA00022989"/>
    </source>
</evidence>
<dbReference type="OrthoDB" id="10039049at2759"/>
<evidence type="ECO:0000256" key="8">
    <source>
        <dbReference type="ARBA" id="ARBA00023315"/>
    </source>
</evidence>
<evidence type="ECO:0000256" key="4">
    <source>
        <dbReference type="ARBA" id="ARBA00022692"/>
    </source>
</evidence>
<evidence type="ECO:0000256" key="10">
    <source>
        <dbReference type="PIRSR" id="PIRSR000439-1"/>
    </source>
</evidence>
<feature type="transmembrane region" description="Helical" evidence="11">
    <location>
        <begin position="330"/>
        <end position="349"/>
    </location>
</feature>
<evidence type="ECO:0000256" key="5">
    <source>
        <dbReference type="ARBA" id="ARBA00022824"/>
    </source>
</evidence>
<dbReference type="GO" id="GO:0008374">
    <property type="term" value="F:O-acyltransferase activity"/>
    <property type="evidence" value="ECO:0007669"/>
    <property type="project" value="InterPro"/>
</dbReference>
<feature type="transmembrane region" description="Helical" evidence="11">
    <location>
        <begin position="369"/>
        <end position="393"/>
    </location>
</feature>
<keyword evidence="7 9" id="KW-0472">Membrane</keyword>
<feature type="transmembrane region" description="Helical" evidence="11">
    <location>
        <begin position="183"/>
        <end position="205"/>
    </location>
</feature>
<feature type="active site" evidence="10">
    <location>
        <position position="468"/>
    </location>
</feature>
<sequence>MSPNVQREVTTNRLLKSMQEMREDVLEQVNDRINDMMSEVRQRIVTEKEVPAKENKYDDKRQSNEEGTLPAKVFLPRNSMLTDFSLSIDHSLSTDNMSVNSKSLSMFAFLTFYRQSNEEGTLPAKVFLPRNSMLTDLMQISHIQTVYNICMMTFILLFLNTVAHDLMDTGMLFVGTCTVQKAFGKFPVCFYIWLLMKISTLVLYVPFNIWAYQRIEFSPKSLLQKVWDYAWLITFISYQILFVVFPTKALLDEDLPVACSVIILMEQTRLMMKSYAFVRNVGAKFVLYKSHAETLKPSSPSFSHYLYFLFAPTLIYRDSYPRTKEIRWKVVIRSFIELGLVIFYQAFIMERFVAPTFRIFGTQSLDWRWYMKSILSAMMPGILISVSSFYGLLHAWMNAWAEMLRFADRLFYKDWWNCTSYRAYYRTWNVTVHDWLYTYVYKDMYEILSPRNKVLATYAVFFISSIFHEYILAFTFRFFYPVLLIMFGGFGFVLMFNRYFTGNVFMWTSLCIGKGIAVSMYAMEYYARINCQPYDDKYLDLVLPRSWFCRPLSGT</sequence>
<name>E2C2T4_HARSA</name>
<dbReference type="PANTHER" id="PTHR10408:SF8">
    <property type="entry name" value="O-ACYLTRANSFERASE"/>
    <property type="match status" value="1"/>
</dbReference>
<evidence type="ECO:0000256" key="11">
    <source>
        <dbReference type="SAM" id="Phobius"/>
    </source>
</evidence>
<evidence type="ECO:0000256" key="2">
    <source>
        <dbReference type="ARBA" id="ARBA00009010"/>
    </source>
</evidence>
<evidence type="ECO:0000313" key="12">
    <source>
        <dbReference type="EMBL" id="EFN77769.1"/>
    </source>
</evidence>
<comment type="subcellular location">
    <subcellularLocation>
        <location evidence="1 9">Endoplasmic reticulum membrane</location>
        <topology evidence="1 9">Multi-pass membrane protein</topology>
    </subcellularLocation>
</comment>
<dbReference type="FunCoup" id="E2C2T4">
    <property type="interactions" value="247"/>
</dbReference>
<dbReference type="PIRSF" id="PIRSF000439">
    <property type="entry name" value="Oat_ACAT_DAG_ARE"/>
    <property type="match status" value="1"/>
</dbReference>
<dbReference type="InParanoid" id="E2C2T4"/>
<feature type="transmembrane region" description="Helical" evidence="11">
    <location>
        <begin position="454"/>
        <end position="472"/>
    </location>
</feature>
<keyword evidence="6 11" id="KW-1133">Transmembrane helix</keyword>
<feature type="transmembrane region" description="Helical" evidence="11">
    <location>
        <begin position="226"/>
        <end position="245"/>
    </location>
</feature>
<protein>
    <recommendedName>
        <fullName evidence="9">O-acyltransferase</fullName>
    </recommendedName>
</protein>
<keyword evidence="8 9" id="KW-0012">Acyltransferase</keyword>
<dbReference type="InterPro" id="IPR004299">
    <property type="entry name" value="MBOAT_fam"/>
</dbReference>
<dbReference type="InterPro" id="IPR014371">
    <property type="entry name" value="Oat_ACAT_DAG_ARE"/>
</dbReference>
<keyword evidence="4 11" id="KW-0812">Transmembrane</keyword>
<dbReference type="EMBL" id="GL452203">
    <property type="protein sequence ID" value="EFN77769.1"/>
    <property type="molecule type" value="Genomic_DNA"/>
</dbReference>
<gene>
    <name evidence="12" type="ORF">EAI_14998</name>
</gene>
<evidence type="ECO:0000256" key="1">
    <source>
        <dbReference type="ARBA" id="ARBA00004477"/>
    </source>
</evidence>
<keyword evidence="13" id="KW-1185">Reference proteome</keyword>
<dbReference type="PANTHER" id="PTHR10408">
    <property type="entry name" value="STEROL O-ACYLTRANSFERASE"/>
    <property type="match status" value="1"/>
</dbReference>
<dbReference type="AlphaFoldDB" id="E2C2T4"/>
<accession>E2C2T4</accession>
<dbReference type="Proteomes" id="UP000008237">
    <property type="component" value="Unassembled WGS sequence"/>
</dbReference>
<evidence type="ECO:0000256" key="3">
    <source>
        <dbReference type="ARBA" id="ARBA00022679"/>
    </source>
</evidence>
<dbReference type="GO" id="GO:0005789">
    <property type="term" value="C:endoplasmic reticulum membrane"/>
    <property type="evidence" value="ECO:0007669"/>
    <property type="project" value="UniProtKB-SubCell"/>
</dbReference>
<dbReference type="OMA" id="SCMIEDV"/>
<keyword evidence="3 9" id="KW-0808">Transferase</keyword>
<feature type="transmembrane region" description="Helical" evidence="11">
    <location>
        <begin position="478"/>
        <end position="497"/>
    </location>
</feature>
<evidence type="ECO:0000256" key="7">
    <source>
        <dbReference type="ARBA" id="ARBA00023136"/>
    </source>
</evidence>
<evidence type="ECO:0000256" key="9">
    <source>
        <dbReference type="PIRNR" id="PIRNR000439"/>
    </source>
</evidence>
<dbReference type="GO" id="GO:0008203">
    <property type="term" value="P:cholesterol metabolic process"/>
    <property type="evidence" value="ECO:0007669"/>
    <property type="project" value="TreeGrafter"/>
</dbReference>
<evidence type="ECO:0000313" key="13">
    <source>
        <dbReference type="Proteomes" id="UP000008237"/>
    </source>
</evidence>
<dbReference type="Pfam" id="PF03062">
    <property type="entry name" value="MBOAT"/>
    <property type="match status" value="1"/>
</dbReference>
<reference evidence="12 13" key="1">
    <citation type="journal article" date="2010" name="Science">
        <title>Genomic comparison of the ants Camponotus floridanus and Harpegnathos saltator.</title>
        <authorList>
            <person name="Bonasio R."/>
            <person name="Zhang G."/>
            <person name="Ye C."/>
            <person name="Mutti N.S."/>
            <person name="Fang X."/>
            <person name="Qin N."/>
            <person name="Donahue G."/>
            <person name="Yang P."/>
            <person name="Li Q."/>
            <person name="Li C."/>
            <person name="Zhang P."/>
            <person name="Huang Z."/>
            <person name="Berger S.L."/>
            <person name="Reinberg D."/>
            <person name="Wang J."/>
            <person name="Liebig J."/>
        </authorList>
    </citation>
    <scope>NUCLEOTIDE SEQUENCE [LARGE SCALE GENOMIC DNA]</scope>
    <source>
        <strain evidence="12 13">R22 G/1</strain>
    </source>
</reference>
<comment type="similarity">
    <text evidence="2 9">Belongs to the membrane-bound acyltransferase family. Sterol o-acyltransferase subfamily.</text>
</comment>